<sequence length="1112" mass="124872">MDTVGIDLQFSCSRCGHARSFPTLGALQEHMQQCVGYGAQMFPPGKDQSVIPASLSSPRRPGSGMSFLSPVYEQYSKEALELERQLILAKEAERRNRMKRGSPRGFDRYGDFTNLYASFPPARSSVRFEDETWDSDDHYDNLVQSDHFPSMKQKWMPLPDRSILRDYEHGHRDKHVKHHEPVLFANGRSSGLPGSSRSLSTKEPRLTADESQVLHQMQEDIKRKDSLLEKASEELQKMTLERRKLQSDLSVMKKQMEGNVEAVTSLKEALQKKESELEHSKRSTDQMEDFIQTATRQETEAKEKLKNFIEALTSRTERAEKEVEFYRSQSSLNSLNSAVSCTTSLCTKCKKRQARLSAPLGVLQRSASACSIQHPSDMDTSRRPSISQHQRASSVDPVQLNGGLSDLVKQARVLHSSPGKGSPNQPSTSPRGSNDSGLGDSANGSSQSGTYATVSPPAPQYYHDSDLQHPQGHGMDVPYSRALSPEEIDDLQAQGVIFPDSTPNNQRRSRTLDNGYLGNSYPMSSPSTGRRRMASENGFHHGNRNGVPDGTPTTHRRMASYSNDNNGYPTNGMAYPITTPPTGRRQTPHSGYHSNLTTPAATPSTARRMQQNSPSGYHGNGMSPNVTPNMARRNPYGNSYYGNSSGFPSPQSTPNVVRRSQFTDEDSYFEDSFHDNSFHENSDNYDPSRQEVRNHVNNPQQRSNRSLQQQQYHPSAIPGPSQTPGGYPQNRSKRPSLERFGGSFDDETLTETGSITTVTTESAFDEDDVFVSRRSSRKRSRKRQQAELARHRQDALSLAFCYLDTKSLCACSMVCREWTLLSRQPALWRHVHLERARVGSKFLQTIARWCTELQVLSLQNLRPRKRREGENKKDYFHKTRGSLEPGLERLLSATKQNLLSLRISNCGNILTDRALWLASCHSRLLRDVMYKSESDPVGQEVIWALGAGCREITALSLAPMFPCQQPQRFNDRCLQMIGQCWPMMQQLTVGGVGITGKGLSTIAGNCPRLQVLELDHMLEITEAFAVEMCRSGLKGLRVLEFSFTPVSPQALMHFNSSCPNLRAINVHISISDYFEDVENEDIQELYKDVVVKLKQLKKRPGFAGLLHIKSDY</sequence>
<reference evidence="5" key="1">
    <citation type="submission" date="2025-08" db="UniProtKB">
        <authorList>
            <consortium name="RefSeq"/>
        </authorList>
    </citation>
    <scope>IDENTIFICATION</scope>
    <source>
        <tissue evidence="5">Gonad</tissue>
    </source>
</reference>
<dbReference type="Proteomes" id="UP000515135">
    <property type="component" value="Unplaced"/>
</dbReference>
<feature type="compositionally biased region" description="Polar residues" evidence="2">
    <location>
        <begin position="422"/>
        <end position="453"/>
    </location>
</feature>
<feature type="compositionally biased region" description="Low complexity" evidence="2">
    <location>
        <begin position="187"/>
        <end position="199"/>
    </location>
</feature>
<feature type="compositionally biased region" description="Basic and acidic residues" evidence="2">
    <location>
        <begin position="671"/>
        <end position="694"/>
    </location>
</feature>
<evidence type="ECO:0000256" key="2">
    <source>
        <dbReference type="SAM" id="MobiDB-lite"/>
    </source>
</evidence>
<feature type="region of interest" description="Disordered" evidence="2">
    <location>
        <begin position="414"/>
        <end position="479"/>
    </location>
</feature>
<evidence type="ECO:0000256" key="1">
    <source>
        <dbReference type="SAM" id="Coils"/>
    </source>
</evidence>
<feature type="coiled-coil region" evidence="1">
    <location>
        <begin position="214"/>
        <end position="329"/>
    </location>
</feature>
<proteinExistence type="predicted"/>
<feature type="region of interest" description="Disordered" evidence="2">
    <location>
        <begin position="184"/>
        <end position="208"/>
    </location>
</feature>
<evidence type="ECO:0000313" key="4">
    <source>
        <dbReference type="Proteomes" id="UP000515135"/>
    </source>
</evidence>
<dbReference type="PANTHER" id="PTHR15739">
    <property type="entry name" value="ZINC FINGER PROTEIN"/>
    <property type="match status" value="1"/>
</dbReference>
<keyword evidence="1" id="KW-0175">Coiled coil</keyword>
<protein>
    <submittedName>
        <fullName evidence="5">Uncharacterized protein LOC109478482</fullName>
    </submittedName>
</protein>
<feature type="compositionally biased region" description="Polar residues" evidence="2">
    <location>
        <begin position="383"/>
        <end position="393"/>
    </location>
</feature>
<dbReference type="GeneID" id="109478482"/>
<feature type="compositionally biased region" description="Low complexity" evidence="2">
    <location>
        <begin position="597"/>
        <end position="606"/>
    </location>
</feature>
<dbReference type="OrthoDB" id="6482165at2759"/>
<dbReference type="SUPFAM" id="SSF52047">
    <property type="entry name" value="RNI-like"/>
    <property type="match status" value="1"/>
</dbReference>
<feature type="region of interest" description="Disordered" evidence="2">
    <location>
        <begin position="367"/>
        <end position="401"/>
    </location>
</feature>
<gene>
    <name evidence="5" type="primary">LOC109478482</name>
</gene>
<organism evidence="4 5">
    <name type="scientific">Branchiostoma belcheri</name>
    <name type="common">Amphioxus</name>
    <dbReference type="NCBI Taxonomy" id="7741"/>
    <lineage>
        <taxon>Eukaryota</taxon>
        <taxon>Metazoa</taxon>
        <taxon>Chordata</taxon>
        <taxon>Cephalochordata</taxon>
        <taxon>Leptocardii</taxon>
        <taxon>Amphioxiformes</taxon>
        <taxon>Branchiostomatidae</taxon>
        <taxon>Branchiostoma</taxon>
    </lineage>
</organism>
<feature type="region of interest" description="Disordered" evidence="2">
    <location>
        <begin position="581"/>
        <end position="656"/>
    </location>
</feature>
<accession>A0A6P4ZFS9</accession>
<name>A0A6P4ZFS9_BRABE</name>
<dbReference type="Gene3D" id="3.80.10.10">
    <property type="entry name" value="Ribonuclease Inhibitor"/>
    <property type="match status" value="1"/>
</dbReference>
<feature type="region of interest" description="Disordered" evidence="2">
    <location>
        <begin position="496"/>
        <end position="552"/>
    </location>
</feature>
<dbReference type="AlphaFoldDB" id="A0A6P4ZFS9"/>
<keyword evidence="4" id="KW-1185">Reference proteome</keyword>
<dbReference type="InterPro" id="IPR032675">
    <property type="entry name" value="LRR_dom_sf"/>
</dbReference>
<dbReference type="KEGG" id="bbel:109478482"/>
<feature type="compositionally biased region" description="Polar residues" evidence="2">
    <location>
        <begin position="581"/>
        <end position="596"/>
    </location>
</feature>
<feature type="compositionally biased region" description="Low complexity" evidence="2">
    <location>
        <begin position="697"/>
        <end position="711"/>
    </location>
</feature>
<feature type="domain" description="F-box" evidence="3">
    <location>
        <begin position="796"/>
        <end position="833"/>
    </location>
</feature>
<dbReference type="InterPro" id="IPR052283">
    <property type="entry name" value="GenomicStab_NeuMorph_Reg"/>
</dbReference>
<feature type="region of interest" description="Disordered" evidence="2">
    <location>
        <begin position="669"/>
        <end position="749"/>
    </location>
</feature>
<dbReference type="InterPro" id="IPR001810">
    <property type="entry name" value="F-box_dom"/>
</dbReference>
<dbReference type="PANTHER" id="PTHR15739:SF5">
    <property type="entry name" value="LD23158P"/>
    <property type="match status" value="1"/>
</dbReference>
<dbReference type="CDD" id="cd22109">
    <property type="entry name" value="F-box_FBXO41"/>
    <property type="match status" value="1"/>
</dbReference>
<dbReference type="Pfam" id="PF12937">
    <property type="entry name" value="F-box-like"/>
    <property type="match status" value="1"/>
</dbReference>
<evidence type="ECO:0000313" key="5">
    <source>
        <dbReference type="RefSeq" id="XP_019635598.1"/>
    </source>
</evidence>
<feature type="compositionally biased region" description="Polar residues" evidence="2">
    <location>
        <begin position="636"/>
        <end position="656"/>
    </location>
</feature>
<dbReference type="RefSeq" id="XP_019635598.1">
    <property type="nucleotide sequence ID" value="XM_019780039.1"/>
</dbReference>
<evidence type="ECO:0000259" key="3">
    <source>
        <dbReference type="Pfam" id="PF12937"/>
    </source>
</evidence>